<dbReference type="eggNOG" id="COG3911">
    <property type="taxonomic scope" value="Bacteria"/>
</dbReference>
<dbReference type="GO" id="GO:0070300">
    <property type="term" value="F:phosphatidic acid binding"/>
    <property type="evidence" value="ECO:0007669"/>
    <property type="project" value="TreeGrafter"/>
</dbReference>
<keyword evidence="3" id="KW-1185">Reference proteome</keyword>
<evidence type="ECO:0000313" key="3">
    <source>
        <dbReference type="Proteomes" id="UP000002026"/>
    </source>
</evidence>
<name>C7N6X4_SLAHD</name>
<dbReference type="GO" id="GO:0035091">
    <property type="term" value="F:phosphatidylinositol binding"/>
    <property type="evidence" value="ECO:0007669"/>
    <property type="project" value="TreeGrafter"/>
</dbReference>
<dbReference type="InterPro" id="IPR027417">
    <property type="entry name" value="P-loop_NTPase"/>
</dbReference>
<sequence>MKRTPRIITVVLTGGPCGGKSTAERLLHAHAWPAGWQVVFVEESATALIKAGVTRESCGEQYAFQCRVIERQLVREQDALELARQSDSDTVVVFDRGVPDSDAYLAPAEYRQALATYGMTPESALLRYDVVFHLVTCAIGAEDHYETTGNAARRETLAQAAAVDARHAASWSAHPRLVTLRNGQGFDAKMDALIEYIQGLMRS</sequence>
<evidence type="ECO:0000259" key="1">
    <source>
        <dbReference type="Pfam" id="PF13521"/>
    </source>
</evidence>
<dbReference type="Proteomes" id="UP000002026">
    <property type="component" value="Chromosome"/>
</dbReference>
<dbReference type="HOGENOM" id="CLU_088091_0_0_11"/>
<accession>C7N6X4</accession>
<evidence type="ECO:0000313" key="2">
    <source>
        <dbReference type="EMBL" id="ACV22659.1"/>
    </source>
</evidence>
<dbReference type="PANTHER" id="PTHR34932">
    <property type="entry name" value="TRPL TRANSLOCATION DEFECT PROTEIN 14"/>
    <property type="match status" value="1"/>
</dbReference>
<dbReference type="PANTHER" id="PTHR34932:SF1">
    <property type="entry name" value="TRPL TRANSLOCATION DEFECT PROTEIN 14"/>
    <property type="match status" value="1"/>
</dbReference>
<dbReference type="AlphaFoldDB" id="C7N6X4"/>
<protein>
    <recommendedName>
        <fullName evidence="1">NadR/Ttd14 AAA domain-containing protein</fullName>
    </recommendedName>
</protein>
<dbReference type="InterPro" id="IPR053227">
    <property type="entry name" value="TRPL-trafficking_regulator"/>
</dbReference>
<organism evidence="2 3">
    <name type="scientific">Slackia heliotrinireducens (strain ATCC 29202 / DSM 20476 / NCTC 11029 / RHS 1)</name>
    <name type="common">Peptococcus heliotrinreducens</name>
    <dbReference type="NCBI Taxonomy" id="471855"/>
    <lineage>
        <taxon>Bacteria</taxon>
        <taxon>Bacillati</taxon>
        <taxon>Actinomycetota</taxon>
        <taxon>Coriobacteriia</taxon>
        <taxon>Eggerthellales</taxon>
        <taxon>Eggerthellaceae</taxon>
        <taxon>Slackia</taxon>
    </lineage>
</organism>
<dbReference type="SUPFAM" id="SSF52540">
    <property type="entry name" value="P-loop containing nucleoside triphosphate hydrolases"/>
    <property type="match status" value="1"/>
</dbReference>
<dbReference type="KEGG" id="shi:Shel_16400"/>
<dbReference type="RefSeq" id="WP_012798761.1">
    <property type="nucleotide sequence ID" value="NC_013165.1"/>
</dbReference>
<dbReference type="Gene3D" id="3.40.50.300">
    <property type="entry name" value="P-loop containing nucleotide triphosphate hydrolases"/>
    <property type="match status" value="1"/>
</dbReference>
<dbReference type="GO" id="GO:0005525">
    <property type="term" value="F:GTP binding"/>
    <property type="evidence" value="ECO:0007669"/>
    <property type="project" value="TreeGrafter"/>
</dbReference>
<dbReference type="InterPro" id="IPR038727">
    <property type="entry name" value="NadR/Ttd14_AAA_dom"/>
</dbReference>
<dbReference type="EMBL" id="CP001684">
    <property type="protein sequence ID" value="ACV22659.1"/>
    <property type="molecule type" value="Genomic_DNA"/>
</dbReference>
<proteinExistence type="predicted"/>
<gene>
    <name evidence="2" type="ordered locus">Shel_16400</name>
</gene>
<dbReference type="STRING" id="471855.Shel_16400"/>
<dbReference type="Pfam" id="PF13521">
    <property type="entry name" value="AAA_28"/>
    <property type="match status" value="1"/>
</dbReference>
<reference evidence="2 3" key="1">
    <citation type="journal article" date="2009" name="Stand. Genomic Sci.">
        <title>Complete genome sequence of Slackia heliotrinireducens type strain (RHS 1).</title>
        <authorList>
            <person name="Pukall R."/>
            <person name="Lapidus A."/>
            <person name="Nolan M."/>
            <person name="Copeland A."/>
            <person name="Glavina Del Rio T."/>
            <person name="Lucas S."/>
            <person name="Chen F."/>
            <person name="Tice H."/>
            <person name="Cheng J.F."/>
            <person name="Chertkov O."/>
            <person name="Bruce D."/>
            <person name="Goodwin L."/>
            <person name="Kuske C."/>
            <person name="Brettin T."/>
            <person name="Detter J.C."/>
            <person name="Han C."/>
            <person name="Pitluck S."/>
            <person name="Pati A."/>
            <person name="Mavrommatis K."/>
            <person name="Ivanova N."/>
            <person name="Ovchinnikova G."/>
            <person name="Chen A."/>
            <person name="Palaniappan K."/>
            <person name="Schneider S."/>
            <person name="Rohde M."/>
            <person name="Chain P."/>
            <person name="D'haeseleer P."/>
            <person name="Goker M."/>
            <person name="Bristow J."/>
            <person name="Eisen J.A."/>
            <person name="Markowitz V."/>
            <person name="Kyrpides N.C."/>
            <person name="Klenk H.P."/>
            <person name="Hugenholtz P."/>
        </authorList>
    </citation>
    <scope>NUCLEOTIDE SEQUENCE [LARGE SCALE GENOMIC DNA]</scope>
    <source>
        <strain evidence="3">ATCC 29202 / DSM 20476 / NCTC 11029 / RHS 1</strain>
    </source>
</reference>
<feature type="domain" description="NadR/Ttd14 AAA" evidence="1">
    <location>
        <begin position="10"/>
        <end position="178"/>
    </location>
</feature>